<evidence type="ECO:0000313" key="2">
    <source>
        <dbReference type="EMBL" id="EEE09315.1"/>
    </source>
</evidence>
<evidence type="ECO:0000256" key="1">
    <source>
        <dbReference type="SAM" id="MobiDB-lite"/>
    </source>
</evidence>
<organism evidence="2 3">
    <name type="scientific">Burkholderia multivorans CGD2</name>
    <dbReference type="NCBI Taxonomy" id="513052"/>
    <lineage>
        <taxon>Bacteria</taxon>
        <taxon>Pseudomonadati</taxon>
        <taxon>Pseudomonadota</taxon>
        <taxon>Betaproteobacteria</taxon>
        <taxon>Burkholderiales</taxon>
        <taxon>Burkholderiaceae</taxon>
        <taxon>Burkholderia</taxon>
        <taxon>Burkholderia cepacia complex</taxon>
    </lineage>
</organism>
<comment type="caution">
    <text evidence="2">The sequence shown here is derived from an EMBL/GenBank/DDBJ whole genome shotgun (WGS) entry which is preliminary data.</text>
</comment>
<sequence length="50" mass="5084">MCAGIEERGHRVGESVGVNGRHGVVPSSAGRRARACPDRQAAGGRSLPAS</sequence>
<feature type="region of interest" description="Disordered" evidence="1">
    <location>
        <begin position="1"/>
        <end position="50"/>
    </location>
</feature>
<dbReference type="EMBL" id="ACFC01000001">
    <property type="protein sequence ID" value="EEE09315.1"/>
    <property type="molecule type" value="Genomic_DNA"/>
</dbReference>
<gene>
    <name evidence="2" type="ORF">BURMUCGD2_4687</name>
</gene>
<dbReference type="AlphaFoldDB" id="B9BHY2"/>
<protein>
    <submittedName>
        <fullName evidence="2">Uncharacterized protein</fullName>
    </submittedName>
</protein>
<reference evidence="2 3" key="1">
    <citation type="journal article" date="2012" name="J. Bacteriol.">
        <title>Draft Genome Sequence Determination for Cystic Fibrosis and Chronic Granulomatous Disease Burkholderia multivorans Isolates.</title>
        <authorList>
            <person name="Varga J.J."/>
            <person name="Losada L."/>
            <person name="Zelazny A.M."/>
            <person name="Brinkac L."/>
            <person name="Harkins D."/>
            <person name="Radune D."/>
            <person name="Hostetler J."/>
            <person name="Sampaio E.P."/>
            <person name="Ronning C.M."/>
            <person name="Nierman W.C."/>
            <person name="Greenberg D.E."/>
            <person name="Holland S.M."/>
            <person name="Goldberg J.B."/>
        </authorList>
    </citation>
    <scope>NUCLEOTIDE SEQUENCE [LARGE SCALE GENOMIC DNA]</scope>
    <source>
        <strain evidence="2 3">CGD2</strain>
    </source>
</reference>
<dbReference type="Proteomes" id="UP000004535">
    <property type="component" value="Unassembled WGS sequence"/>
</dbReference>
<proteinExistence type="predicted"/>
<name>B9BHY2_9BURK</name>
<feature type="compositionally biased region" description="Basic and acidic residues" evidence="1">
    <location>
        <begin position="1"/>
        <end position="13"/>
    </location>
</feature>
<evidence type="ECO:0000313" key="3">
    <source>
        <dbReference type="Proteomes" id="UP000004535"/>
    </source>
</evidence>
<accession>B9BHY2</accession>